<dbReference type="EMBL" id="NEVH01020943">
    <property type="protein sequence ID" value="PNF20413.1"/>
    <property type="molecule type" value="Genomic_DNA"/>
</dbReference>
<feature type="compositionally biased region" description="Polar residues" evidence="2">
    <location>
        <begin position="34"/>
        <end position="46"/>
    </location>
</feature>
<evidence type="ECO:0000259" key="3">
    <source>
        <dbReference type="PROSITE" id="PS50200"/>
    </source>
</evidence>
<feature type="region of interest" description="Disordered" evidence="2">
    <location>
        <begin position="1"/>
        <end position="54"/>
    </location>
</feature>
<gene>
    <name evidence="5" type="ORF">B7P43_G08140</name>
</gene>
<dbReference type="PANTHER" id="PTHR23179">
    <property type="entry name" value="T-CELL ACTIVATION RHO GTPASE ACTIVATING PROTEIN-RELATED"/>
    <property type="match status" value="1"/>
</dbReference>
<feature type="compositionally biased region" description="Basic and acidic residues" evidence="2">
    <location>
        <begin position="559"/>
        <end position="587"/>
    </location>
</feature>
<evidence type="ECO:0000256" key="1">
    <source>
        <dbReference type="ARBA" id="ARBA00022468"/>
    </source>
</evidence>
<feature type="region of interest" description="Disordered" evidence="2">
    <location>
        <begin position="290"/>
        <end position="310"/>
    </location>
</feature>
<dbReference type="InterPro" id="IPR000198">
    <property type="entry name" value="RhoGAP_dom"/>
</dbReference>
<dbReference type="PROSITE" id="PS50200">
    <property type="entry name" value="RA"/>
    <property type="match status" value="1"/>
</dbReference>
<evidence type="ECO:0000313" key="5">
    <source>
        <dbReference type="EMBL" id="PNF20413.1"/>
    </source>
</evidence>
<feature type="compositionally biased region" description="Basic residues" evidence="2">
    <location>
        <begin position="1"/>
        <end position="11"/>
    </location>
</feature>
<keyword evidence="6" id="KW-1185">Reference proteome</keyword>
<evidence type="ECO:0000313" key="6">
    <source>
        <dbReference type="Proteomes" id="UP000235965"/>
    </source>
</evidence>
<feature type="domain" description="Ras-associating" evidence="3">
    <location>
        <begin position="177"/>
        <end position="284"/>
    </location>
</feature>
<dbReference type="InterPro" id="IPR000159">
    <property type="entry name" value="RA_dom"/>
</dbReference>
<dbReference type="InParanoid" id="A0A2J7PVQ1"/>
<dbReference type="InterPro" id="IPR008936">
    <property type="entry name" value="Rho_GTPase_activation_prot"/>
</dbReference>
<dbReference type="CDD" id="cd13319">
    <property type="entry name" value="PH_RARhoGAP"/>
    <property type="match status" value="1"/>
</dbReference>
<evidence type="ECO:0000256" key="2">
    <source>
        <dbReference type="SAM" id="MobiDB-lite"/>
    </source>
</evidence>
<accession>A0A2J7PVQ1</accession>
<feature type="region of interest" description="Disordered" evidence="2">
    <location>
        <begin position="534"/>
        <end position="621"/>
    </location>
</feature>
<dbReference type="SMART" id="SM00324">
    <property type="entry name" value="RhoGAP"/>
    <property type="match status" value="1"/>
</dbReference>
<reference evidence="5 6" key="1">
    <citation type="submission" date="2017-12" db="EMBL/GenBank/DDBJ databases">
        <title>Hemimetabolous genomes reveal molecular basis of termite eusociality.</title>
        <authorList>
            <person name="Harrison M.C."/>
            <person name="Jongepier E."/>
            <person name="Robertson H.M."/>
            <person name="Arning N."/>
            <person name="Bitard-Feildel T."/>
            <person name="Chao H."/>
            <person name="Childers C.P."/>
            <person name="Dinh H."/>
            <person name="Doddapaneni H."/>
            <person name="Dugan S."/>
            <person name="Gowin J."/>
            <person name="Greiner C."/>
            <person name="Han Y."/>
            <person name="Hu H."/>
            <person name="Hughes D.S.T."/>
            <person name="Huylmans A.-K."/>
            <person name="Kemena C."/>
            <person name="Kremer L.P.M."/>
            <person name="Lee S.L."/>
            <person name="Lopez-Ezquerra A."/>
            <person name="Mallet L."/>
            <person name="Monroy-Kuhn J.M."/>
            <person name="Moser A."/>
            <person name="Murali S.C."/>
            <person name="Muzny D.M."/>
            <person name="Otani S."/>
            <person name="Piulachs M.-D."/>
            <person name="Poelchau M."/>
            <person name="Qu J."/>
            <person name="Schaub F."/>
            <person name="Wada-Katsumata A."/>
            <person name="Worley K.C."/>
            <person name="Xie Q."/>
            <person name="Ylla G."/>
            <person name="Poulsen M."/>
            <person name="Gibbs R.A."/>
            <person name="Schal C."/>
            <person name="Richards S."/>
            <person name="Belles X."/>
            <person name="Korb J."/>
            <person name="Bornberg-Bauer E."/>
        </authorList>
    </citation>
    <scope>NUCLEOTIDE SEQUENCE [LARGE SCALE GENOMIC DNA]</scope>
    <source>
        <tissue evidence="5">Whole body</tissue>
    </source>
</reference>
<dbReference type="PROSITE" id="PS50238">
    <property type="entry name" value="RHOGAP"/>
    <property type="match status" value="1"/>
</dbReference>
<dbReference type="GO" id="GO:0007165">
    <property type="term" value="P:signal transduction"/>
    <property type="evidence" value="ECO:0007669"/>
    <property type="project" value="InterPro"/>
</dbReference>
<dbReference type="GO" id="GO:0005096">
    <property type="term" value="F:GTPase activator activity"/>
    <property type="evidence" value="ECO:0007669"/>
    <property type="project" value="UniProtKB-KW"/>
</dbReference>
<feature type="compositionally biased region" description="Polar residues" evidence="2">
    <location>
        <begin position="588"/>
        <end position="601"/>
    </location>
</feature>
<dbReference type="Gene3D" id="2.30.29.30">
    <property type="entry name" value="Pleckstrin-homology domain (PH domain)/Phosphotyrosine-binding domain (PTB)"/>
    <property type="match status" value="1"/>
</dbReference>
<dbReference type="InterPro" id="IPR047888">
    <property type="entry name" value="ARHGAP20_RA"/>
</dbReference>
<evidence type="ECO:0000259" key="4">
    <source>
        <dbReference type="PROSITE" id="PS50238"/>
    </source>
</evidence>
<dbReference type="Pfam" id="PF22286">
    <property type="entry name" value="RHG20_PH"/>
    <property type="match status" value="1"/>
</dbReference>
<dbReference type="Pfam" id="PF00620">
    <property type="entry name" value="RhoGAP"/>
    <property type="match status" value="1"/>
</dbReference>
<dbReference type="Proteomes" id="UP000235965">
    <property type="component" value="Unassembled WGS sequence"/>
</dbReference>
<dbReference type="SUPFAM" id="SSF48350">
    <property type="entry name" value="GTPase activation domain, GAP"/>
    <property type="match status" value="1"/>
</dbReference>
<dbReference type="InterPro" id="IPR011993">
    <property type="entry name" value="PH-like_dom_sf"/>
</dbReference>
<dbReference type="CDD" id="cd17115">
    <property type="entry name" value="RA_RHG20"/>
    <property type="match status" value="1"/>
</dbReference>
<dbReference type="PANTHER" id="PTHR23179:SF3">
    <property type="entry name" value="RHO GTPASE-ACTIVATING PROTEIN 20"/>
    <property type="match status" value="1"/>
</dbReference>
<dbReference type="OrthoDB" id="27389at2759"/>
<dbReference type="Gene3D" id="1.10.555.10">
    <property type="entry name" value="Rho GTPase activation protein"/>
    <property type="match status" value="1"/>
</dbReference>
<dbReference type="InterPro" id="IPR047887">
    <property type="entry name" value="ARHGAP20_PH"/>
</dbReference>
<comment type="caution">
    <text evidence="5">The sequence shown here is derived from an EMBL/GenBank/DDBJ whole genome shotgun (WGS) entry which is preliminary data.</text>
</comment>
<feature type="domain" description="Rho-GAP" evidence="4">
    <location>
        <begin position="344"/>
        <end position="525"/>
    </location>
</feature>
<name>A0A2J7PVQ1_9NEOP</name>
<dbReference type="STRING" id="105785.A0A2J7PVQ1"/>
<sequence length="679" mass="75115">MKMKGLIRKRSATAARLQRALSSKTQRPGAGDSPSDTTGGPQTPGNRDQGLPRSGQDKRQFLMEAPVQLTTGVQSQERHLFLFNDLLLVAKARSGGHFKLKEKVRVSELWLTKVAMHDVMEVNKSLETSFVMGWPTTNVVATFGTQAARDLWWSKLNEVKDCERSKEPQATNVQLLYYDCATSIEYCKTFSVGPEETARTCIRLALEHLEMRGLDPDDFQLWAKTAREEAPYPLIGHERPFAIKLSCLRDGLSTEEGFDLDHCNNVHGPDPLAKCQFILRSKRKSGECCNDPKKTAGLTNGGKKSRKSPMRIRQVFRRSTSKGEDCTDCPSPISPVATGTLFGIPLNRLGDPDTIPRPVMAMLQQVFIKGPFTQGIFRKSANARLVRELREQLDSGQELALEHIPVLAVAALLKEFLRSLPDPLLGAALYPLYMEALECREEQEKLIRVKSVLEQLPRSSVTLLSHFLCVLHHIARRAAHNLMSAANLGVCVGPSLLWAHTPTPASSRAVPNLVELLVVRCELLLGPHVPLLLGDPPERDLTRQDSGAEESDSLHSGGLRRDDSSIDSLERELLEPCPPPRKDKMSLSRDSGLTMSDSQLYTPDEEESGSTSSGSGRALFPPTQQLSCYDIHAHNKVTSSYSVPAATSTPTSRPVPESQPMINSALAREYVRVYGGWEE</sequence>
<keyword evidence="1" id="KW-0343">GTPase activation</keyword>
<dbReference type="SUPFAM" id="SSF50729">
    <property type="entry name" value="PH domain-like"/>
    <property type="match status" value="1"/>
</dbReference>
<feature type="non-terminal residue" evidence="5">
    <location>
        <position position="679"/>
    </location>
</feature>
<protein>
    <submittedName>
        <fullName evidence="5">Uncharacterized protein</fullName>
    </submittedName>
</protein>
<dbReference type="Pfam" id="PF00788">
    <property type="entry name" value="RA"/>
    <property type="match status" value="1"/>
</dbReference>
<proteinExistence type="predicted"/>
<dbReference type="AlphaFoldDB" id="A0A2J7PVQ1"/>
<organism evidence="5 6">
    <name type="scientific">Cryptotermes secundus</name>
    <dbReference type="NCBI Taxonomy" id="105785"/>
    <lineage>
        <taxon>Eukaryota</taxon>
        <taxon>Metazoa</taxon>
        <taxon>Ecdysozoa</taxon>
        <taxon>Arthropoda</taxon>
        <taxon>Hexapoda</taxon>
        <taxon>Insecta</taxon>
        <taxon>Pterygota</taxon>
        <taxon>Neoptera</taxon>
        <taxon>Polyneoptera</taxon>
        <taxon>Dictyoptera</taxon>
        <taxon>Blattodea</taxon>
        <taxon>Blattoidea</taxon>
        <taxon>Termitoidae</taxon>
        <taxon>Kalotermitidae</taxon>
        <taxon>Cryptotermitinae</taxon>
        <taxon>Cryptotermes</taxon>
    </lineage>
</organism>